<evidence type="ECO:0000256" key="12">
    <source>
        <dbReference type="ARBA" id="ARBA00049255"/>
    </source>
</evidence>
<comment type="similarity">
    <text evidence="2 13">Belongs to the class-II aminoacyl-tRNA synthetase family. Phe-tRNA synthetase alpha subunit type 1 subfamily.</text>
</comment>
<dbReference type="PROSITE" id="PS50862">
    <property type="entry name" value="AA_TRNA_LIGASE_II"/>
    <property type="match status" value="1"/>
</dbReference>
<dbReference type="InterPro" id="IPR045864">
    <property type="entry name" value="aa-tRNA-synth_II/BPL/LPL"/>
</dbReference>
<keyword evidence="5 13" id="KW-0436">Ligase</keyword>
<comment type="subcellular location">
    <subcellularLocation>
        <location evidence="1 13">Cytoplasm</location>
    </subcellularLocation>
</comment>
<dbReference type="NCBIfam" id="TIGR00468">
    <property type="entry name" value="pheS"/>
    <property type="match status" value="1"/>
</dbReference>
<keyword evidence="4 13" id="KW-0963">Cytoplasm</keyword>
<dbReference type="PANTHER" id="PTHR11538:SF41">
    <property type="entry name" value="PHENYLALANINE--TRNA LIGASE, MITOCHONDRIAL"/>
    <property type="match status" value="1"/>
</dbReference>
<evidence type="ECO:0000256" key="11">
    <source>
        <dbReference type="ARBA" id="ARBA00023146"/>
    </source>
</evidence>
<dbReference type="InterPro" id="IPR022911">
    <property type="entry name" value="Phe_tRNA_ligase_alpha1_bac"/>
</dbReference>
<dbReference type="HAMAP" id="MF_00281">
    <property type="entry name" value="Phe_tRNA_synth_alpha1"/>
    <property type="match status" value="1"/>
</dbReference>
<dbReference type="SUPFAM" id="SSF55681">
    <property type="entry name" value="Class II aaRS and biotin synthetases"/>
    <property type="match status" value="1"/>
</dbReference>
<sequence length="394" mass="43596">MSEQTIPSLSGYEEPTLEAAFITLSEEVRTTAAETAADPEAFRLHWLGRKQGRLKLISEAWLKSAPPEAKKALGIRFNELKALVEYQLSPERLVKVPVSEPGLVSEYATQGGTIAASLQKKKHPHPLDITLPGTLRAPGIPHPLLKTMHEIVSVFHHLGYSTNLGPQVESDFYNFEALNFPENHPARDTQDTLVIANQQSRPSRDRLLMRTHTSPVQIRTMIAQAPPIRIVIPGKVHRNDAADATHSPIFHQIEGLCVDTNITFSDLKGTLDHAMKALFGSDVKTRFFPSFFPFTEPSADVQISCIFCGGKGCRKCKHSGWIELLGCGMVDPAVFAAVIAERRKINPADDTYNPEKITGFAFGMGVERIAMMLHGVSDIGHFYSGDMRFLEQFA</sequence>
<dbReference type="GO" id="GO:0006432">
    <property type="term" value="P:phenylalanyl-tRNA aminoacylation"/>
    <property type="evidence" value="ECO:0007669"/>
    <property type="project" value="UniProtKB-UniRule"/>
</dbReference>
<keyword evidence="8 13" id="KW-0067">ATP-binding</keyword>
<reference evidence="15" key="1">
    <citation type="submission" date="2023-08" db="EMBL/GenBank/DDBJ databases">
        <authorList>
            <person name="Messyasz A."/>
            <person name="Mannisto M.K."/>
            <person name="Kerkhof L.J."/>
            <person name="Haggblom M."/>
        </authorList>
    </citation>
    <scope>NUCLEOTIDE SEQUENCE</scope>
    <source>
        <strain evidence="15">M8UP23</strain>
    </source>
</reference>
<keyword evidence="9 13" id="KW-0460">Magnesium</keyword>
<dbReference type="InterPro" id="IPR002319">
    <property type="entry name" value="Phenylalanyl-tRNA_Synthase"/>
</dbReference>
<keyword evidence="7 13" id="KW-0547">Nucleotide-binding</keyword>
<evidence type="ECO:0000313" key="15">
    <source>
        <dbReference type="EMBL" id="XCB28614.1"/>
    </source>
</evidence>
<proteinExistence type="inferred from homology"/>
<organism evidence="15">
    <name type="scientific">Tunturiibacter empetritectus</name>
    <dbReference type="NCBI Taxonomy" id="3069691"/>
    <lineage>
        <taxon>Bacteria</taxon>
        <taxon>Pseudomonadati</taxon>
        <taxon>Acidobacteriota</taxon>
        <taxon>Terriglobia</taxon>
        <taxon>Terriglobales</taxon>
        <taxon>Acidobacteriaceae</taxon>
        <taxon>Tunturiibacter</taxon>
    </lineage>
</organism>
<protein>
    <recommendedName>
        <fullName evidence="13">Phenylalanine--tRNA ligase alpha subunit</fullName>
        <ecNumber evidence="13">6.1.1.20</ecNumber>
    </recommendedName>
    <alternativeName>
        <fullName evidence="13">Phenylalanyl-tRNA synthetase alpha subunit</fullName>
        <shortName evidence="13">PheRS</shortName>
    </alternativeName>
</protein>
<evidence type="ECO:0000256" key="3">
    <source>
        <dbReference type="ARBA" id="ARBA00011209"/>
    </source>
</evidence>
<dbReference type="PANTHER" id="PTHR11538">
    <property type="entry name" value="PHENYLALANYL-TRNA SYNTHETASE"/>
    <property type="match status" value="1"/>
</dbReference>
<evidence type="ECO:0000256" key="4">
    <source>
        <dbReference type="ARBA" id="ARBA00022490"/>
    </source>
</evidence>
<dbReference type="Gene3D" id="3.30.930.10">
    <property type="entry name" value="Bira Bifunctional Protein, Domain 2"/>
    <property type="match status" value="1"/>
</dbReference>
<feature type="binding site" evidence="13">
    <location>
        <position position="296"/>
    </location>
    <ligand>
        <name>Mg(2+)</name>
        <dbReference type="ChEBI" id="CHEBI:18420"/>
        <note>shared with beta subunit</note>
    </ligand>
</feature>
<dbReference type="GO" id="GO:0000287">
    <property type="term" value="F:magnesium ion binding"/>
    <property type="evidence" value="ECO:0007669"/>
    <property type="project" value="UniProtKB-UniRule"/>
</dbReference>
<evidence type="ECO:0000256" key="10">
    <source>
        <dbReference type="ARBA" id="ARBA00022917"/>
    </source>
</evidence>
<evidence type="ECO:0000256" key="9">
    <source>
        <dbReference type="ARBA" id="ARBA00022842"/>
    </source>
</evidence>
<evidence type="ECO:0000256" key="6">
    <source>
        <dbReference type="ARBA" id="ARBA00022723"/>
    </source>
</evidence>
<evidence type="ECO:0000256" key="5">
    <source>
        <dbReference type="ARBA" id="ARBA00022598"/>
    </source>
</evidence>
<evidence type="ECO:0000256" key="7">
    <source>
        <dbReference type="ARBA" id="ARBA00022741"/>
    </source>
</evidence>
<dbReference type="Pfam" id="PF01409">
    <property type="entry name" value="tRNA-synt_2d"/>
    <property type="match status" value="1"/>
</dbReference>
<dbReference type="GO" id="GO:0005524">
    <property type="term" value="F:ATP binding"/>
    <property type="evidence" value="ECO:0007669"/>
    <property type="project" value="UniProtKB-UniRule"/>
</dbReference>
<evidence type="ECO:0000256" key="2">
    <source>
        <dbReference type="ARBA" id="ARBA00010207"/>
    </source>
</evidence>
<dbReference type="CDD" id="cd00496">
    <property type="entry name" value="PheRS_alpha_core"/>
    <property type="match status" value="1"/>
</dbReference>
<keyword evidence="10 13" id="KW-0648">Protein biosynthesis</keyword>
<dbReference type="GO" id="GO:0005737">
    <property type="term" value="C:cytoplasm"/>
    <property type="evidence" value="ECO:0007669"/>
    <property type="project" value="UniProtKB-SubCell"/>
</dbReference>
<name>A0AAU7ZIC0_9BACT</name>
<dbReference type="RefSeq" id="WP_353070331.1">
    <property type="nucleotide sequence ID" value="NZ_CP132932.1"/>
</dbReference>
<dbReference type="Pfam" id="PF02912">
    <property type="entry name" value="Phe_tRNA-synt_N"/>
    <property type="match status" value="1"/>
</dbReference>
<reference evidence="15" key="2">
    <citation type="journal article" date="2024" name="Environ. Microbiol.">
        <title>Genome analysis and description of Tunturibacter gen. nov. expands the diversity of Terriglobia in tundra soils.</title>
        <authorList>
            <person name="Messyasz A."/>
            <person name="Mannisto M.K."/>
            <person name="Kerkhof L.J."/>
            <person name="Haggblom M.M."/>
        </authorList>
    </citation>
    <scope>NUCLEOTIDE SEQUENCE</scope>
    <source>
        <strain evidence="15">M8UP23</strain>
    </source>
</reference>
<dbReference type="InterPro" id="IPR006195">
    <property type="entry name" value="aa-tRNA-synth_II"/>
</dbReference>
<dbReference type="GO" id="GO:0000049">
    <property type="term" value="F:tRNA binding"/>
    <property type="evidence" value="ECO:0007669"/>
    <property type="project" value="InterPro"/>
</dbReference>
<dbReference type="EC" id="6.1.1.20" evidence="13"/>
<dbReference type="EMBL" id="CP132932">
    <property type="protein sequence ID" value="XCB28614.1"/>
    <property type="molecule type" value="Genomic_DNA"/>
</dbReference>
<comment type="subunit">
    <text evidence="3 13">Tetramer of two alpha and two beta subunits.</text>
</comment>
<gene>
    <name evidence="13 15" type="primary">pheS</name>
    <name evidence="15" type="ORF">RBB75_09885</name>
</gene>
<evidence type="ECO:0000259" key="14">
    <source>
        <dbReference type="PROSITE" id="PS50862"/>
    </source>
</evidence>
<comment type="catalytic activity">
    <reaction evidence="12 13">
        <text>tRNA(Phe) + L-phenylalanine + ATP = L-phenylalanyl-tRNA(Phe) + AMP + diphosphate + H(+)</text>
        <dbReference type="Rhea" id="RHEA:19413"/>
        <dbReference type="Rhea" id="RHEA-COMP:9668"/>
        <dbReference type="Rhea" id="RHEA-COMP:9699"/>
        <dbReference type="ChEBI" id="CHEBI:15378"/>
        <dbReference type="ChEBI" id="CHEBI:30616"/>
        <dbReference type="ChEBI" id="CHEBI:33019"/>
        <dbReference type="ChEBI" id="CHEBI:58095"/>
        <dbReference type="ChEBI" id="CHEBI:78442"/>
        <dbReference type="ChEBI" id="CHEBI:78531"/>
        <dbReference type="ChEBI" id="CHEBI:456215"/>
        <dbReference type="EC" id="6.1.1.20"/>
    </reaction>
</comment>
<dbReference type="KEGG" id="temp:RBB75_09885"/>
<dbReference type="GO" id="GO:0004826">
    <property type="term" value="F:phenylalanine-tRNA ligase activity"/>
    <property type="evidence" value="ECO:0007669"/>
    <property type="project" value="UniProtKB-UniRule"/>
</dbReference>
<evidence type="ECO:0000256" key="1">
    <source>
        <dbReference type="ARBA" id="ARBA00004496"/>
    </source>
</evidence>
<dbReference type="AlphaFoldDB" id="A0AAU7ZIC0"/>
<dbReference type="InterPro" id="IPR004188">
    <property type="entry name" value="Phe-tRNA_ligase_II_N"/>
</dbReference>
<dbReference type="InterPro" id="IPR004529">
    <property type="entry name" value="Phe-tRNA-synth_IIc_asu"/>
</dbReference>
<comment type="cofactor">
    <cofactor evidence="13">
        <name>Mg(2+)</name>
        <dbReference type="ChEBI" id="CHEBI:18420"/>
    </cofactor>
    <text evidence="13">Binds 2 magnesium ions per tetramer.</text>
</comment>
<evidence type="ECO:0000256" key="8">
    <source>
        <dbReference type="ARBA" id="ARBA00022840"/>
    </source>
</evidence>
<accession>A0AAU7ZIC0</accession>
<evidence type="ECO:0000256" key="13">
    <source>
        <dbReference type="HAMAP-Rule" id="MF_00281"/>
    </source>
</evidence>
<feature type="domain" description="Aminoacyl-transfer RNA synthetases class-II family profile" evidence="14">
    <location>
        <begin position="151"/>
        <end position="373"/>
    </location>
</feature>
<keyword evidence="6 13" id="KW-0479">Metal-binding</keyword>
<keyword evidence="11 13" id="KW-0030">Aminoacyl-tRNA synthetase</keyword>